<evidence type="ECO:0000256" key="3">
    <source>
        <dbReference type="ARBA" id="ARBA00008397"/>
    </source>
</evidence>
<dbReference type="Proteomes" id="UP000260812">
    <property type="component" value="Unassembled WGS sequence"/>
</dbReference>
<dbReference type="SUPFAM" id="SSF51556">
    <property type="entry name" value="Metallo-dependent hydrolases"/>
    <property type="match status" value="1"/>
</dbReference>
<dbReference type="GO" id="GO:0042840">
    <property type="term" value="P:D-glucuronate catabolic process"/>
    <property type="evidence" value="ECO:0007669"/>
    <property type="project" value="TreeGrafter"/>
</dbReference>
<dbReference type="UniPathway" id="UPA00246"/>
<protein>
    <recommendedName>
        <fullName evidence="5">Uronate isomerase</fullName>
        <ecNumber evidence="4">5.3.1.12</ecNumber>
    </recommendedName>
</protein>
<evidence type="ECO:0000256" key="4">
    <source>
        <dbReference type="ARBA" id="ARBA00012546"/>
    </source>
</evidence>
<comment type="caution">
    <text evidence="7">The sequence shown here is derived from an EMBL/GenBank/DDBJ whole genome shotgun (WGS) entry which is preliminary data.</text>
</comment>
<gene>
    <name evidence="7" type="ORF">DXC51_07135</name>
</gene>
<keyword evidence="6 7" id="KW-0413">Isomerase</keyword>
<dbReference type="EMBL" id="QVLV01000004">
    <property type="protein sequence ID" value="RGE62380.1"/>
    <property type="molecule type" value="Genomic_DNA"/>
</dbReference>
<dbReference type="PANTHER" id="PTHR30068">
    <property type="entry name" value="URONATE ISOMERASE"/>
    <property type="match status" value="1"/>
</dbReference>
<reference evidence="7" key="1">
    <citation type="submission" date="2018-08" db="EMBL/GenBank/DDBJ databases">
        <title>A genome reference for cultivated species of the human gut microbiota.</title>
        <authorList>
            <person name="Zou Y."/>
            <person name="Xue W."/>
            <person name="Luo G."/>
        </authorList>
    </citation>
    <scope>NUCLEOTIDE SEQUENCE [LARGE SCALE GENOMIC DNA]</scope>
    <source>
        <strain evidence="7">TF05-5AC</strain>
    </source>
</reference>
<proteinExistence type="inferred from homology"/>
<comment type="catalytic activity">
    <reaction evidence="1">
        <text>D-glucuronate = D-fructuronate</text>
        <dbReference type="Rhea" id="RHEA:13049"/>
        <dbReference type="ChEBI" id="CHEBI:58720"/>
        <dbReference type="ChEBI" id="CHEBI:59863"/>
        <dbReference type="EC" id="5.3.1.12"/>
    </reaction>
</comment>
<dbReference type="GO" id="GO:0019698">
    <property type="term" value="P:D-galacturonate catabolic process"/>
    <property type="evidence" value="ECO:0007669"/>
    <property type="project" value="TreeGrafter"/>
</dbReference>
<dbReference type="InterPro" id="IPR032466">
    <property type="entry name" value="Metal_Hydrolase"/>
</dbReference>
<name>A0A3E3I7I9_9FIRM</name>
<evidence type="ECO:0000313" key="8">
    <source>
        <dbReference type="Proteomes" id="UP000260812"/>
    </source>
</evidence>
<dbReference type="EC" id="5.3.1.12" evidence="4"/>
<evidence type="ECO:0000256" key="6">
    <source>
        <dbReference type="ARBA" id="ARBA00023235"/>
    </source>
</evidence>
<dbReference type="InterPro" id="IPR003766">
    <property type="entry name" value="Uronate_isomerase"/>
</dbReference>
<dbReference type="AlphaFoldDB" id="A0A3E3I7I9"/>
<evidence type="ECO:0000256" key="2">
    <source>
        <dbReference type="ARBA" id="ARBA00004892"/>
    </source>
</evidence>
<accession>A0A3E3I7I9</accession>
<comment type="pathway">
    <text evidence="2">Carbohydrate metabolism; pentose and glucuronate interconversion.</text>
</comment>
<dbReference type="RefSeq" id="WP_117544172.1">
    <property type="nucleotide sequence ID" value="NZ_QVLV01000004.1"/>
</dbReference>
<dbReference type="Gene3D" id="1.10.2020.10">
    <property type="entry name" value="uronate isomerase, domain 2, chain A"/>
    <property type="match status" value="1"/>
</dbReference>
<dbReference type="GeneID" id="97986657"/>
<evidence type="ECO:0000256" key="5">
    <source>
        <dbReference type="ARBA" id="ARBA00020555"/>
    </source>
</evidence>
<dbReference type="Gene3D" id="3.20.20.140">
    <property type="entry name" value="Metal-dependent hydrolases"/>
    <property type="match status" value="1"/>
</dbReference>
<evidence type="ECO:0000313" key="7">
    <source>
        <dbReference type="EMBL" id="RGE62380.1"/>
    </source>
</evidence>
<dbReference type="GO" id="GO:0008880">
    <property type="term" value="F:glucuronate isomerase activity"/>
    <property type="evidence" value="ECO:0007669"/>
    <property type="project" value="UniProtKB-EC"/>
</dbReference>
<dbReference type="PANTHER" id="PTHR30068:SF3">
    <property type="entry name" value="PHOSPHOLIPID_GLYCEROL ACYLTRANSFERASE DOMAIN-CONTAINING PROTEIN"/>
    <property type="match status" value="1"/>
</dbReference>
<organism evidence="7 8">
    <name type="scientific">Eisenbergiella massiliensis</name>
    <dbReference type="NCBI Taxonomy" id="1720294"/>
    <lineage>
        <taxon>Bacteria</taxon>
        <taxon>Bacillati</taxon>
        <taxon>Bacillota</taxon>
        <taxon>Clostridia</taxon>
        <taxon>Lachnospirales</taxon>
        <taxon>Lachnospiraceae</taxon>
        <taxon>Eisenbergiella</taxon>
    </lineage>
</organism>
<evidence type="ECO:0000256" key="1">
    <source>
        <dbReference type="ARBA" id="ARBA00001165"/>
    </source>
</evidence>
<keyword evidence="8" id="KW-1185">Reference proteome</keyword>
<sequence>MDENFLLQTPLSRRLYHGCAEKLPVIDYHNHLNIRELAEGTNYPDLARLWLISDPYKHRAMRICGVDEFYITGGASDYDKFRKWMSVLPRLIGNPLYDWSILEMKRCFRIELQPGVTDADWLWETAGKMLARPEFSVQALLDRFHVEYAAPCAAITEDIAALERMGNAAPSLRGDGLTDTVRQTADGLEQLLQLQIRTLEDYYAAIRRRLEDFARAGCRFSDHALDDGFLYKKPGQPAKALFEKSRNGGLLTEEEKQGLSSEILRFLSAEYAKLGWTMQLHIGAQRFTSSRLRAVAGPAGGFAGIGNCCNVKSLTQMLDDFEKEPYGMPGVILFTLNPADNAVMSVLSGSYSRDGAEGIVQQGPAWWWCDHLYGMREVFENLASFGVLSVFVGMTTDSRSILSFVRHEYFRRAFCGWLGEKAEKGEWDVSEAQLKKLVEDVCYFNAKKRLRL</sequence>
<dbReference type="Pfam" id="PF02614">
    <property type="entry name" value="UxaC"/>
    <property type="match status" value="1"/>
</dbReference>
<comment type="similarity">
    <text evidence="3">Belongs to the metallo-dependent hydrolases superfamily. Uronate isomerase family.</text>
</comment>